<accession>A0A1I0Q8N7</accession>
<evidence type="ECO:0000313" key="4">
    <source>
        <dbReference type="Proteomes" id="UP000182125"/>
    </source>
</evidence>
<sequence length="399" mass="46573">MRRRIISVLLIILYMNIVLHTYVAAFTWQREIHLGEPILVYHNDTLLYNITLDININSGQVYAIITEVPSGRLFLKNIDWNTIELGNTNITMTSTWKNPQNRTARVIITGPDTYTVLLQSELAQNETEQGNLTAANVTNQTNQTNTTPANLTVNLTPINLTPVVVPQNLTCDSVQECQQIIDNLTAQLEQLKEERDELAKQLQYLQQQLNMTMTENEQLRKQIEILQQALEERNKRIRELEEEIERLKAEQWSWETAREKAEEQYILWTPYLFPIVLASLTIYYRRYKRIKKYADVQIDLKAKELKEELLSEYLKKDLLRAKIETIVDDPNLLVILRTIIPQITGSTEITKGDILQLDIDQVAKLARKRFLLKENRVEYLKKKLLELKERIKEEAGKDV</sequence>
<feature type="transmembrane region" description="Helical" evidence="2">
    <location>
        <begin position="265"/>
        <end position="284"/>
    </location>
</feature>
<gene>
    <name evidence="3" type="ORF">SAMN05216170_2301</name>
</gene>
<evidence type="ECO:0000256" key="2">
    <source>
        <dbReference type="SAM" id="Phobius"/>
    </source>
</evidence>
<keyword evidence="2" id="KW-1133">Transmembrane helix</keyword>
<organism evidence="3 4">
    <name type="scientific">Thermococcus thioreducens</name>
    <dbReference type="NCBI Taxonomy" id="277988"/>
    <lineage>
        <taxon>Archaea</taxon>
        <taxon>Methanobacteriati</taxon>
        <taxon>Methanobacteriota</taxon>
        <taxon>Thermococci</taxon>
        <taxon>Thermococcales</taxon>
        <taxon>Thermococcaceae</taxon>
        <taxon>Thermococcus</taxon>
    </lineage>
</organism>
<protein>
    <submittedName>
        <fullName evidence="3">Uncharacterized protein</fullName>
    </submittedName>
</protein>
<name>A0A1I0Q8N7_9EURY</name>
<dbReference type="EMBL" id="FOIW01000003">
    <property type="protein sequence ID" value="SEW23333.1"/>
    <property type="molecule type" value="Genomic_DNA"/>
</dbReference>
<keyword evidence="2" id="KW-0472">Membrane</keyword>
<reference evidence="3 4" key="1">
    <citation type="submission" date="2016-10" db="EMBL/GenBank/DDBJ databases">
        <authorList>
            <person name="de Groot N.N."/>
        </authorList>
    </citation>
    <scope>NUCLEOTIDE SEQUENCE [LARGE SCALE GENOMIC DNA]</scope>
    <source>
        <strain evidence="3 4">OGL-20</strain>
    </source>
</reference>
<keyword evidence="1" id="KW-0175">Coiled coil</keyword>
<dbReference type="Gene3D" id="1.10.287.2610">
    <property type="match status" value="1"/>
</dbReference>
<evidence type="ECO:0000256" key="1">
    <source>
        <dbReference type="SAM" id="Coils"/>
    </source>
</evidence>
<dbReference type="Proteomes" id="UP000182125">
    <property type="component" value="Unassembled WGS sequence"/>
</dbReference>
<feature type="coiled-coil region" evidence="1">
    <location>
        <begin position="174"/>
        <end position="264"/>
    </location>
</feature>
<dbReference type="AlphaFoldDB" id="A0A1I0Q8N7"/>
<keyword evidence="2" id="KW-0812">Transmembrane</keyword>
<proteinExistence type="predicted"/>
<evidence type="ECO:0000313" key="3">
    <source>
        <dbReference type="EMBL" id="SEW23333.1"/>
    </source>
</evidence>